<proteinExistence type="predicted"/>
<feature type="transmembrane region" description="Helical" evidence="1">
    <location>
        <begin position="42"/>
        <end position="63"/>
    </location>
</feature>
<evidence type="ECO:0000313" key="4">
    <source>
        <dbReference type="Proteomes" id="UP000676325"/>
    </source>
</evidence>
<evidence type="ECO:0000256" key="1">
    <source>
        <dbReference type="SAM" id="Phobius"/>
    </source>
</evidence>
<protein>
    <recommendedName>
        <fullName evidence="2">DUF2231 domain-containing protein</fullName>
    </recommendedName>
</protein>
<keyword evidence="1" id="KW-0472">Membrane</keyword>
<organism evidence="3 4">
    <name type="scientific">Actinospica acidithermotolerans</name>
    <dbReference type="NCBI Taxonomy" id="2828514"/>
    <lineage>
        <taxon>Bacteria</taxon>
        <taxon>Bacillati</taxon>
        <taxon>Actinomycetota</taxon>
        <taxon>Actinomycetes</taxon>
        <taxon>Catenulisporales</taxon>
        <taxon>Actinospicaceae</taxon>
        <taxon>Actinospica</taxon>
    </lineage>
</organism>
<dbReference type="InterPro" id="IPR019251">
    <property type="entry name" value="DUF2231_TM"/>
</dbReference>
<keyword evidence="1" id="KW-1133">Transmembrane helix</keyword>
<evidence type="ECO:0000259" key="2">
    <source>
        <dbReference type="Pfam" id="PF09990"/>
    </source>
</evidence>
<comment type="caution">
    <text evidence="3">The sequence shown here is derived from an EMBL/GenBank/DDBJ whole genome shotgun (WGS) entry which is preliminary data.</text>
</comment>
<dbReference type="AlphaFoldDB" id="A0A941IF78"/>
<feature type="domain" description="DUF2231" evidence="2">
    <location>
        <begin position="7"/>
        <end position="153"/>
    </location>
</feature>
<reference evidence="3" key="1">
    <citation type="submission" date="2021-04" db="EMBL/GenBank/DDBJ databases">
        <title>Genome based classification of Actinospica acidithermotolerans sp. nov., an actinobacterium isolated from an Indonesian hot spring.</title>
        <authorList>
            <person name="Kusuma A.B."/>
            <person name="Putra K.E."/>
            <person name="Nafisah S."/>
            <person name="Loh J."/>
            <person name="Nouioui I."/>
            <person name="Goodfellow M."/>
        </authorList>
    </citation>
    <scope>NUCLEOTIDE SEQUENCE</scope>
    <source>
        <strain evidence="3">MGRD01-02</strain>
    </source>
</reference>
<evidence type="ECO:0000313" key="3">
    <source>
        <dbReference type="EMBL" id="MBR7826035.1"/>
    </source>
</evidence>
<dbReference type="Proteomes" id="UP000676325">
    <property type="component" value="Unassembled WGS sequence"/>
</dbReference>
<dbReference type="EMBL" id="JAGSOH010000012">
    <property type="protein sequence ID" value="MBR7826035.1"/>
    <property type="molecule type" value="Genomic_DNA"/>
</dbReference>
<feature type="transmembrane region" description="Helical" evidence="1">
    <location>
        <begin position="12"/>
        <end position="35"/>
    </location>
</feature>
<sequence>MPYTVFGLPTHILIIHVTVVGIPLACLGVLAIAIRPAWRRRFGWWVAALAVIMVPVTYATQLAGTQLYNHNSYLQTVAAQHKALGGTLVWFVAAVAVLALALALAERRGYADHHAAMVVIAALAIGASAICLVRVVQVGDSGARAAWGGIVKTSNK</sequence>
<dbReference type="Pfam" id="PF09990">
    <property type="entry name" value="DUF2231"/>
    <property type="match status" value="1"/>
</dbReference>
<name>A0A941IF78_9ACTN</name>
<gene>
    <name evidence="3" type="ORF">KDK95_06940</name>
</gene>
<feature type="transmembrane region" description="Helical" evidence="1">
    <location>
        <begin position="116"/>
        <end position="136"/>
    </location>
</feature>
<keyword evidence="1" id="KW-0812">Transmembrane</keyword>
<keyword evidence="4" id="KW-1185">Reference proteome</keyword>
<dbReference type="RefSeq" id="WP_212517187.1">
    <property type="nucleotide sequence ID" value="NZ_JAGSOH010000012.1"/>
</dbReference>
<accession>A0A941IF78</accession>
<feature type="transmembrane region" description="Helical" evidence="1">
    <location>
        <begin position="83"/>
        <end position="104"/>
    </location>
</feature>